<dbReference type="AlphaFoldDB" id="A0A5C3PDV8"/>
<dbReference type="EMBL" id="ML211183">
    <property type="protein sequence ID" value="TFK86778.1"/>
    <property type="molecule type" value="Genomic_DNA"/>
</dbReference>
<accession>A0A5C3PDV8</accession>
<gene>
    <name evidence="1" type="ORF">K466DRAFT_139679</name>
</gene>
<evidence type="ECO:0000313" key="2">
    <source>
        <dbReference type="Proteomes" id="UP000308197"/>
    </source>
</evidence>
<organism evidence="1 2">
    <name type="scientific">Polyporus arcularius HHB13444</name>
    <dbReference type="NCBI Taxonomy" id="1314778"/>
    <lineage>
        <taxon>Eukaryota</taxon>
        <taxon>Fungi</taxon>
        <taxon>Dikarya</taxon>
        <taxon>Basidiomycota</taxon>
        <taxon>Agaricomycotina</taxon>
        <taxon>Agaricomycetes</taxon>
        <taxon>Polyporales</taxon>
        <taxon>Polyporaceae</taxon>
        <taxon>Polyporus</taxon>
    </lineage>
</organism>
<proteinExistence type="predicted"/>
<sequence>MCPSWTIAACYSMRLTIQCNLVRLVAGQATHAGRRTDTFQDRRQLLGGRLALDRSQPARFARTNIMASCDWPRLPAHPSCSWCLCLEGLKQHGARLLWRSCRLNAYPDPRSVGDRRHSAGAPVTQNPTSSLPLLHLHFAYTSREIPTSGRGPVPERCISIAAVPPTSMYKGTIHRSQAEPATSHFPNAPLLHCPSPATSVSV</sequence>
<dbReference type="InParanoid" id="A0A5C3PDV8"/>
<protein>
    <submittedName>
        <fullName evidence="1">Uncharacterized protein</fullName>
    </submittedName>
</protein>
<reference evidence="1 2" key="1">
    <citation type="journal article" date="2019" name="Nat. Ecol. Evol.">
        <title>Megaphylogeny resolves global patterns of mushroom evolution.</title>
        <authorList>
            <person name="Varga T."/>
            <person name="Krizsan K."/>
            <person name="Foldi C."/>
            <person name="Dima B."/>
            <person name="Sanchez-Garcia M."/>
            <person name="Sanchez-Ramirez S."/>
            <person name="Szollosi G.J."/>
            <person name="Szarkandi J.G."/>
            <person name="Papp V."/>
            <person name="Albert L."/>
            <person name="Andreopoulos W."/>
            <person name="Angelini C."/>
            <person name="Antonin V."/>
            <person name="Barry K.W."/>
            <person name="Bougher N.L."/>
            <person name="Buchanan P."/>
            <person name="Buyck B."/>
            <person name="Bense V."/>
            <person name="Catcheside P."/>
            <person name="Chovatia M."/>
            <person name="Cooper J."/>
            <person name="Damon W."/>
            <person name="Desjardin D."/>
            <person name="Finy P."/>
            <person name="Geml J."/>
            <person name="Haridas S."/>
            <person name="Hughes K."/>
            <person name="Justo A."/>
            <person name="Karasinski D."/>
            <person name="Kautmanova I."/>
            <person name="Kiss B."/>
            <person name="Kocsube S."/>
            <person name="Kotiranta H."/>
            <person name="LaButti K.M."/>
            <person name="Lechner B.E."/>
            <person name="Liimatainen K."/>
            <person name="Lipzen A."/>
            <person name="Lukacs Z."/>
            <person name="Mihaltcheva S."/>
            <person name="Morgado L.N."/>
            <person name="Niskanen T."/>
            <person name="Noordeloos M.E."/>
            <person name="Ohm R.A."/>
            <person name="Ortiz-Santana B."/>
            <person name="Ovrebo C."/>
            <person name="Racz N."/>
            <person name="Riley R."/>
            <person name="Savchenko A."/>
            <person name="Shiryaev A."/>
            <person name="Soop K."/>
            <person name="Spirin V."/>
            <person name="Szebenyi C."/>
            <person name="Tomsovsky M."/>
            <person name="Tulloss R.E."/>
            <person name="Uehling J."/>
            <person name="Grigoriev I.V."/>
            <person name="Vagvolgyi C."/>
            <person name="Papp T."/>
            <person name="Martin F.M."/>
            <person name="Miettinen O."/>
            <person name="Hibbett D.S."/>
            <person name="Nagy L.G."/>
        </authorList>
    </citation>
    <scope>NUCLEOTIDE SEQUENCE [LARGE SCALE GENOMIC DNA]</scope>
    <source>
        <strain evidence="1 2">HHB13444</strain>
    </source>
</reference>
<dbReference type="Proteomes" id="UP000308197">
    <property type="component" value="Unassembled WGS sequence"/>
</dbReference>
<evidence type="ECO:0000313" key="1">
    <source>
        <dbReference type="EMBL" id="TFK86778.1"/>
    </source>
</evidence>
<name>A0A5C3PDV8_9APHY</name>
<keyword evidence="2" id="KW-1185">Reference proteome</keyword>